<dbReference type="PANTHER" id="PTHR43540:SF7">
    <property type="entry name" value="ISOCHORISMATASE FAMILY PROTEIN YECD"/>
    <property type="match status" value="1"/>
</dbReference>
<accession>A0ABX6HQP3</accession>
<reference evidence="3 4" key="1">
    <citation type="journal article" date="2015" name="Genome Announc.">
        <title>Genome Sequences of Two Pandoraea pnomenusa Isolates Recovered 11 Months Apart from a Cystic Fibrosis Patient.</title>
        <authorList>
            <person name="Ee R."/>
            <person name="Ambrose M."/>
            <person name="Lazenby J."/>
            <person name="Williams P."/>
            <person name="Chan K.G."/>
            <person name="Roddam L."/>
        </authorList>
    </citation>
    <scope>NUCLEOTIDE SEQUENCE [LARGE SCALE GENOMIC DNA]</scope>
    <source>
        <strain evidence="3 4">6399</strain>
    </source>
</reference>
<dbReference type="InterPro" id="IPR000868">
    <property type="entry name" value="Isochorismatase-like_dom"/>
</dbReference>
<dbReference type="CDD" id="cd00431">
    <property type="entry name" value="cysteine_hydrolases"/>
    <property type="match status" value="1"/>
</dbReference>
<dbReference type="InterPro" id="IPR036380">
    <property type="entry name" value="Isochorismatase-like_sf"/>
</dbReference>
<proteinExistence type="predicted"/>
<gene>
    <name evidence="3" type="ORF">PI93_011665</name>
</gene>
<feature type="domain" description="Isochorismatase-like" evidence="2">
    <location>
        <begin position="10"/>
        <end position="177"/>
    </location>
</feature>
<keyword evidence="4" id="KW-1185">Reference proteome</keyword>
<dbReference type="RefSeq" id="WP_039368874.1">
    <property type="nucleotide sequence ID" value="NZ_CP047385.1"/>
</dbReference>
<evidence type="ECO:0000313" key="4">
    <source>
        <dbReference type="Proteomes" id="UP000035080"/>
    </source>
</evidence>
<evidence type="ECO:0000256" key="1">
    <source>
        <dbReference type="ARBA" id="ARBA00022801"/>
    </source>
</evidence>
<name>A0ABX6HQP3_9BURK</name>
<dbReference type="InterPro" id="IPR050272">
    <property type="entry name" value="Isochorismatase-like_hydrls"/>
</dbReference>
<evidence type="ECO:0000313" key="3">
    <source>
        <dbReference type="EMBL" id="QHF13220.1"/>
    </source>
</evidence>
<organism evidence="3 4">
    <name type="scientific">Pandoraea fibrosis</name>
    <dbReference type="NCBI Taxonomy" id="1891094"/>
    <lineage>
        <taxon>Bacteria</taxon>
        <taxon>Pseudomonadati</taxon>
        <taxon>Pseudomonadota</taxon>
        <taxon>Betaproteobacteria</taxon>
        <taxon>Burkholderiales</taxon>
        <taxon>Burkholderiaceae</taxon>
        <taxon>Pandoraea</taxon>
    </lineage>
</organism>
<sequence length="189" mass="20419">MPLSQLDDMAALVVIDMQKGVVGLPLVHPVDAIVANNAKLAHAFRAWNLPVVLVNVAGVAPGRIDNAHRGPARRHDFAELVPELGEHPDDHTVTKLQWGAFHGTSLDTFLRRRGVTQLILTGIATSIGVESTARNAHDHGYHVGVVVDAMTDLDLAAHVHSVEKIFPRLGETTTTAEVLKQLSRRKPVG</sequence>
<dbReference type="Gene3D" id="3.40.50.850">
    <property type="entry name" value="Isochorismatase-like"/>
    <property type="match status" value="1"/>
</dbReference>
<protein>
    <submittedName>
        <fullName evidence="3">Isochorismatase family protein</fullName>
    </submittedName>
</protein>
<dbReference type="EMBL" id="CP047385">
    <property type="protein sequence ID" value="QHF13220.1"/>
    <property type="molecule type" value="Genomic_DNA"/>
</dbReference>
<evidence type="ECO:0000259" key="2">
    <source>
        <dbReference type="Pfam" id="PF00857"/>
    </source>
</evidence>
<keyword evidence="1" id="KW-0378">Hydrolase</keyword>
<dbReference type="Proteomes" id="UP000035080">
    <property type="component" value="Chromosome"/>
</dbReference>
<dbReference type="Pfam" id="PF00857">
    <property type="entry name" value="Isochorismatase"/>
    <property type="match status" value="1"/>
</dbReference>
<dbReference type="SUPFAM" id="SSF52499">
    <property type="entry name" value="Isochorismatase-like hydrolases"/>
    <property type="match status" value="1"/>
</dbReference>
<dbReference type="PANTHER" id="PTHR43540">
    <property type="entry name" value="PEROXYUREIDOACRYLATE/UREIDOACRYLATE AMIDOHYDROLASE-RELATED"/>
    <property type="match status" value="1"/>
</dbReference>